<dbReference type="GO" id="GO:0043020">
    <property type="term" value="C:NADPH oxidase complex"/>
    <property type="evidence" value="ECO:0007669"/>
    <property type="project" value="TreeGrafter"/>
</dbReference>
<dbReference type="Pfam" id="PF08022">
    <property type="entry name" value="FAD_binding_8"/>
    <property type="match status" value="1"/>
</dbReference>
<evidence type="ECO:0000256" key="1">
    <source>
        <dbReference type="ARBA" id="ARBA00004141"/>
    </source>
</evidence>
<evidence type="ECO:0000256" key="5">
    <source>
        <dbReference type="ARBA" id="ARBA00022837"/>
    </source>
</evidence>
<feature type="transmembrane region" description="Helical" evidence="12">
    <location>
        <begin position="422"/>
        <end position="448"/>
    </location>
</feature>
<evidence type="ECO:0000256" key="11">
    <source>
        <dbReference type="SAM" id="MobiDB-lite"/>
    </source>
</evidence>
<feature type="transmembrane region" description="Helical" evidence="12">
    <location>
        <begin position="398"/>
        <end position="416"/>
    </location>
</feature>
<dbReference type="Pfam" id="PF13499">
    <property type="entry name" value="EF-hand_7"/>
    <property type="match status" value="1"/>
</dbReference>
<evidence type="ECO:0000256" key="2">
    <source>
        <dbReference type="ARBA" id="ARBA00022630"/>
    </source>
</evidence>
<dbReference type="SFLD" id="SFLDG01169">
    <property type="entry name" value="NADPH_oxidase_subgroup_(NOX)"/>
    <property type="match status" value="1"/>
</dbReference>
<proteinExistence type="predicted"/>
<evidence type="ECO:0000256" key="6">
    <source>
        <dbReference type="ARBA" id="ARBA00022857"/>
    </source>
</evidence>
<evidence type="ECO:0000256" key="9">
    <source>
        <dbReference type="ARBA" id="ARBA00023136"/>
    </source>
</evidence>
<protein>
    <recommendedName>
        <fullName evidence="17">NADPH oxidase 5</fullName>
    </recommendedName>
</protein>
<dbReference type="InterPro" id="IPR002048">
    <property type="entry name" value="EF_hand_dom"/>
</dbReference>
<feature type="transmembrane region" description="Helical" evidence="12">
    <location>
        <begin position="527"/>
        <end position="548"/>
    </location>
</feature>
<dbReference type="PANTHER" id="PTHR11972">
    <property type="entry name" value="NADPH OXIDASE"/>
    <property type="match status" value="1"/>
</dbReference>
<keyword evidence="5" id="KW-0106">Calcium</keyword>
<evidence type="ECO:0000256" key="8">
    <source>
        <dbReference type="ARBA" id="ARBA00023002"/>
    </source>
</evidence>
<evidence type="ECO:0000313" key="15">
    <source>
        <dbReference type="EnsemblMetazoa" id="G8177.1:cds"/>
    </source>
</evidence>
<dbReference type="InterPro" id="IPR013112">
    <property type="entry name" value="FAD-bd_8"/>
</dbReference>
<dbReference type="InterPro" id="IPR017938">
    <property type="entry name" value="Riboflavin_synthase-like_b-brl"/>
</dbReference>
<dbReference type="Gene3D" id="1.10.238.10">
    <property type="entry name" value="EF-hand"/>
    <property type="match status" value="1"/>
</dbReference>
<evidence type="ECO:0000259" key="14">
    <source>
        <dbReference type="PROSITE" id="PS51384"/>
    </source>
</evidence>
<dbReference type="SMART" id="SM00054">
    <property type="entry name" value="EFh"/>
    <property type="match status" value="3"/>
</dbReference>
<dbReference type="Gene3D" id="2.40.30.10">
    <property type="entry name" value="Translation factors"/>
    <property type="match status" value="1"/>
</dbReference>
<accession>A0A8W8NYE1</accession>
<keyword evidence="16" id="KW-1185">Reference proteome</keyword>
<keyword evidence="3 12" id="KW-0812">Transmembrane</keyword>
<dbReference type="SFLD" id="SFLDG01168">
    <property type="entry name" value="Ferric_reductase_subgroup_(FRE"/>
    <property type="match status" value="1"/>
</dbReference>
<feature type="domain" description="EF-hand" evidence="13">
    <location>
        <begin position="278"/>
        <end position="313"/>
    </location>
</feature>
<name>A0A8W8NYE1_MAGGI</name>
<evidence type="ECO:0000256" key="3">
    <source>
        <dbReference type="ARBA" id="ARBA00022692"/>
    </source>
</evidence>
<evidence type="ECO:0008006" key="17">
    <source>
        <dbReference type="Google" id="ProtNLM"/>
    </source>
</evidence>
<evidence type="ECO:0000256" key="4">
    <source>
        <dbReference type="ARBA" id="ARBA00022827"/>
    </source>
</evidence>
<sequence length="957" mass="108950">MRGKCIEEVLSDANFIVRISRNEDNVEITGSRSIRWTEVTTENNKNLRLQQLTNEKPCFNIQRYLPDEKAPSSKHELKSIISYSGNLNSVSTKMMEPVATLESNNNHDNLGFKADDEDGDQIKPAKKPDDTVIDIEVNDITVTSSTQKTAESFGVHGIDEDGRDLPNGGGSETKQNEVEFVGNDERQNEQTQPEKANDRKKSVAIQDEELKWLSWMEIQFTKIAGEDGEINLEEFKDALGVKRSFFAERFFNLFDTDKSGSIECGELMDGLRMLTKGTPAQKLKFLFDVYDVDGSGSIDREELKTVLRSCMEESSLTLSEEDLDDLTDVLFDAADEDNSGSITFEELKAELEKHPGVIENLTISAAQWLKPPAGTKKKTKGWTEKLTWKYIRNNLRKVVFLVLYILINLGLAGYTINKYIDSNAFVIVARIGGMNLNFNCMFILVLMLRKCLTYIRATPLAGFLPLDQNIVFHKMVGGMIAFYGITHTLAHIGNALYIEFATPEKNLTTVDILFTTKAGVGWVGHSAYITGWPILIILIVIVICSLPFVRRGGHFQVFYWTHMLYIPFWILLILHGPIFWMFFILPGVIFILEKISRSKIIKRARFGNTHITEVHLLPSRVCHLTISRPDNFKYQPGDYIFIQIPVIAANEWHPFTISSAPEMKGHIWLHVRSAGHWTNKLYEYFSELDPVNLGKPDVVLKKRRQTLSPALLNFKASGIKRKGSQYLEKSQKELEHEKRVAQKNKKVRIKCHIDGPYGTATREIFETEHAVLVGAGIGVTPMASILQSVMYRYKESKRTCPQCQHSFYGPISEAAMKLKKVDFIWINRDQKSFEWFVGLLNHIEKEQIDVAYEEGKEPEKVIEMHMYMTAAQGKTDMKGIGLQIALDLIHKKDNRDLITGLKTRTQAGRPNWNQILDKISKEKKGKVKVFFCGAPQLGKIIKSTCMKYKFNFSKENF</sequence>
<dbReference type="FunFam" id="2.40.30.10:FF:000056">
    <property type="entry name" value="NADPH oxidase 5"/>
    <property type="match status" value="1"/>
</dbReference>
<evidence type="ECO:0000313" key="16">
    <source>
        <dbReference type="Proteomes" id="UP000005408"/>
    </source>
</evidence>
<feature type="transmembrane region" description="Helical" evidence="12">
    <location>
        <begin position="568"/>
        <end position="592"/>
    </location>
</feature>
<dbReference type="InterPro" id="IPR000778">
    <property type="entry name" value="Cyt_b245_heavy_chain"/>
</dbReference>
<feature type="domain" description="EF-hand" evidence="13">
    <location>
        <begin position="322"/>
        <end position="357"/>
    </location>
</feature>
<dbReference type="PRINTS" id="PR00466">
    <property type="entry name" value="GP91PHOX"/>
</dbReference>
<dbReference type="InterPro" id="IPR013121">
    <property type="entry name" value="Fe_red_NAD-bd_6"/>
</dbReference>
<reference evidence="15" key="1">
    <citation type="submission" date="2022-08" db="UniProtKB">
        <authorList>
            <consortium name="EnsemblMetazoa"/>
        </authorList>
    </citation>
    <scope>IDENTIFICATION</scope>
    <source>
        <strain evidence="15">05x7-T-G4-1.051#20</strain>
    </source>
</reference>
<dbReference type="SUPFAM" id="SSF47473">
    <property type="entry name" value="EF-hand"/>
    <property type="match status" value="1"/>
</dbReference>
<feature type="region of interest" description="Disordered" evidence="11">
    <location>
        <begin position="153"/>
        <end position="202"/>
    </location>
</feature>
<dbReference type="PROSITE" id="PS51384">
    <property type="entry name" value="FAD_FR"/>
    <property type="match status" value="1"/>
</dbReference>
<evidence type="ECO:0000256" key="7">
    <source>
        <dbReference type="ARBA" id="ARBA00022989"/>
    </source>
</evidence>
<keyword evidence="4" id="KW-0274">FAD</keyword>
<dbReference type="GO" id="GO:0006952">
    <property type="term" value="P:defense response"/>
    <property type="evidence" value="ECO:0007669"/>
    <property type="project" value="TreeGrafter"/>
</dbReference>
<dbReference type="EnsemblMetazoa" id="G8177.1">
    <property type="protein sequence ID" value="G8177.1:cds"/>
    <property type="gene ID" value="G8177"/>
</dbReference>
<dbReference type="InterPro" id="IPR017927">
    <property type="entry name" value="FAD-bd_FR_type"/>
</dbReference>
<dbReference type="AlphaFoldDB" id="A0A8W8NYE1"/>
<dbReference type="InterPro" id="IPR013130">
    <property type="entry name" value="Fe3_Rdtase_TM_dom"/>
</dbReference>
<dbReference type="FunFam" id="3.40.50.80:FF:000012">
    <property type="entry name" value="NADPH oxidase, isoform B"/>
    <property type="match status" value="1"/>
</dbReference>
<dbReference type="InterPro" id="IPR018247">
    <property type="entry name" value="EF_Hand_1_Ca_BS"/>
</dbReference>
<dbReference type="SUPFAM" id="SSF63380">
    <property type="entry name" value="Riboflavin synthase domain-like"/>
    <property type="match status" value="1"/>
</dbReference>
<dbReference type="SUPFAM" id="SSF52343">
    <property type="entry name" value="Ferredoxin reductase-like, C-terminal NADP-linked domain"/>
    <property type="match status" value="1"/>
</dbReference>
<keyword evidence="6" id="KW-0521">NADP</keyword>
<keyword evidence="2" id="KW-0285">Flavoprotein</keyword>
<evidence type="ECO:0000259" key="13">
    <source>
        <dbReference type="PROSITE" id="PS50222"/>
    </source>
</evidence>
<feature type="domain" description="EF-hand" evidence="13">
    <location>
        <begin position="242"/>
        <end position="277"/>
    </location>
</feature>
<dbReference type="InterPro" id="IPR050369">
    <property type="entry name" value="RBOH/FRE"/>
</dbReference>
<dbReference type="CDD" id="cd00051">
    <property type="entry name" value="EFh"/>
    <property type="match status" value="2"/>
</dbReference>
<dbReference type="Pfam" id="PF08030">
    <property type="entry name" value="NAD_binding_6"/>
    <property type="match status" value="1"/>
</dbReference>
<evidence type="ECO:0000256" key="10">
    <source>
        <dbReference type="ARBA" id="ARBA00049908"/>
    </source>
</evidence>
<dbReference type="PROSITE" id="PS50222">
    <property type="entry name" value="EF_HAND_2"/>
    <property type="match status" value="3"/>
</dbReference>
<dbReference type="Gene3D" id="3.40.50.80">
    <property type="entry name" value="Nucleotide-binding domain of ferredoxin-NADP reductase (FNR) module"/>
    <property type="match status" value="1"/>
</dbReference>
<dbReference type="InterPro" id="IPR011992">
    <property type="entry name" value="EF-hand-dom_pair"/>
</dbReference>
<dbReference type="GO" id="GO:0042554">
    <property type="term" value="P:superoxide anion generation"/>
    <property type="evidence" value="ECO:0007669"/>
    <property type="project" value="TreeGrafter"/>
</dbReference>
<keyword evidence="8" id="KW-0560">Oxidoreductase</keyword>
<dbReference type="PANTHER" id="PTHR11972:SF58">
    <property type="entry name" value="NADPH OXIDASE 5"/>
    <property type="match status" value="1"/>
</dbReference>
<dbReference type="CDD" id="cd06186">
    <property type="entry name" value="NOX_Duox_like_FAD_NADP"/>
    <property type="match status" value="1"/>
</dbReference>
<keyword evidence="9 12" id="KW-0472">Membrane</keyword>
<dbReference type="SFLD" id="SFLDS00052">
    <property type="entry name" value="Ferric_Reductase_Domain"/>
    <property type="match status" value="1"/>
</dbReference>
<dbReference type="PROSITE" id="PS00018">
    <property type="entry name" value="EF_HAND_1"/>
    <property type="match status" value="3"/>
</dbReference>
<evidence type="ECO:0000256" key="12">
    <source>
        <dbReference type="SAM" id="Phobius"/>
    </source>
</evidence>
<dbReference type="Proteomes" id="UP000005408">
    <property type="component" value="Unassembled WGS sequence"/>
</dbReference>
<dbReference type="InterPro" id="IPR039261">
    <property type="entry name" value="FNR_nucleotide-bd"/>
</dbReference>
<comment type="subcellular location">
    <subcellularLocation>
        <location evidence="1">Membrane</location>
        <topology evidence="1">Multi-pass membrane protein</topology>
    </subcellularLocation>
</comment>
<organism evidence="15 16">
    <name type="scientific">Magallana gigas</name>
    <name type="common">Pacific oyster</name>
    <name type="synonym">Crassostrea gigas</name>
    <dbReference type="NCBI Taxonomy" id="29159"/>
    <lineage>
        <taxon>Eukaryota</taxon>
        <taxon>Metazoa</taxon>
        <taxon>Spiralia</taxon>
        <taxon>Lophotrochozoa</taxon>
        <taxon>Mollusca</taxon>
        <taxon>Bivalvia</taxon>
        <taxon>Autobranchia</taxon>
        <taxon>Pteriomorphia</taxon>
        <taxon>Ostreida</taxon>
        <taxon>Ostreoidea</taxon>
        <taxon>Ostreidae</taxon>
        <taxon>Magallana</taxon>
    </lineage>
</organism>
<dbReference type="GO" id="GO:0005509">
    <property type="term" value="F:calcium ion binding"/>
    <property type="evidence" value="ECO:0007669"/>
    <property type="project" value="InterPro"/>
</dbReference>
<comment type="catalytic activity">
    <reaction evidence="10">
        <text>NADPH + 2 O2 = 2 superoxide + NADP(+) + H(+)</text>
        <dbReference type="Rhea" id="RHEA:63180"/>
        <dbReference type="ChEBI" id="CHEBI:15378"/>
        <dbReference type="ChEBI" id="CHEBI:15379"/>
        <dbReference type="ChEBI" id="CHEBI:18421"/>
        <dbReference type="ChEBI" id="CHEBI:57783"/>
        <dbReference type="ChEBI" id="CHEBI:58349"/>
    </reaction>
</comment>
<keyword evidence="7 12" id="KW-1133">Transmembrane helix</keyword>
<feature type="domain" description="FAD-binding FR-type" evidence="14">
    <location>
        <begin position="604"/>
        <end position="763"/>
    </location>
</feature>
<dbReference type="GO" id="GO:0016175">
    <property type="term" value="F:superoxide-generating NAD(P)H oxidase activity"/>
    <property type="evidence" value="ECO:0007669"/>
    <property type="project" value="TreeGrafter"/>
</dbReference>
<dbReference type="Pfam" id="PF01794">
    <property type="entry name" value="Ferric_reduct"/>
    <property type="match status" value="1"/>
</dbReference>